<feature type="compositionally biased region" description="Basic and acidic residues" evidence="4">
    <location>
        <begin position="651"/>
        <end position="661"/>
    </location>
</feature>
<dbReference type="PROSITE" id="PS50111">
    <property type="entry name" value="CHEMOTAXIS_TRANSDUC_2"/>
    <property type="match status" value="1"/>
</dbReference>
<organism evidence="9 10">
    <name type="scientific">Hominimerdicola aceti</name>
    <dbReference type="NCBI Taxonomy" id="2981726"/>
    <lineage>
        <taxon>Bacteria</taxon>
        <taxon>Bacillati</taxon>
        <taxon>Bacillota</taxon>
        <taxon>Clostridia</taxon>
        <taxon>Eubacteriales</taxon>
        <taxon>Oscillospiraceae</taxon>
        <taxon>Hominimerdicola</taxon>
    </lineage>
</organism>
<feature type="domain" description="Methyl-accepting transducer" evidence="6">
    <location>
        <begin position="406"/>
        <end position="633"/>
    </location>
</feature>
<keyword evidence="1" id="KW-0145">Chemotaxis</keyword>
<dbReference type="AlphaFoldDB" id="A0AAE3IJK9"/>
<feature type="domain" description="T-SNARE coiled-coil homology" evidence="7">
    <location>
        <begin position="563"/>
        <end position="625"/>
    </location>
</feature>
<evidence type="ECO:0000313" key="9">
    <source>
        <dbReference type="EMBL" id="MCU6705213.1"/>
    </source>
</evidence>
<dbReference type="GO" id="GO:0005886">
    <property type="term" value="C:plasma membrane"/>
    <property type="evidence" value="ECO:0007669"/>
    <property type="project" value="TreeGrafter"/>
</dbReference>
<dbReference type="GO" id="GO:0004888">
    <property type="term" value="F:transmembrane signaling receptor activity"/>
    <property type="evidence" value="ECO:0007669"/>
    <property type="project" value="InterPro"/>
</dbReference>
<dbReference type="PROSITE" id="PS50192">
    <property type="entry name" value="T_SNARE"/>
    <property type="match status" value="1"/>
</dbReference>
<dbReference type="Pfam" id="PF00672">
    <property type="entry name" value="HAMP"/>
    <property type="match status" value="1"/>
</dbReference>
<evidence type="ECO:0000256" key="3">
    <source>
        <dbReference type="PROSITE-ProRule" id="PRU00284"/>
    </source>
</evidence>
<dbReference type="CDD" id="cd06225">
    <property type="entry name" value="HAMP"/>
    <property type="match status" value="1"/>
</dbReference>
<dbReference type="InterPro" id="IPR004090">
    <property type="entry name" value="Chemotax_Me-accpt_rcpt"/>
</dbReference>
<dbReference type="InterPro" id="IPR003660">
    <property type="entry name" value="HAMP_dom"/>
</dbReference>
<name>A0AAE3IJK9_9FIRM</name>
<keyword evidence="5" id="KW-0812">Transmembrane</keyword>
<dbReference type="Proteomes" id="UP001208131">
    <property type="component" value="Unassembled WGS sequence"/>
</dbReference>
<dbReference type="InterPro" id="IPR051310">
    <property type="entry name" value="MCP_chemotaxis"/>
</dbReference>
<dbReference type="CDD" id="cd12912">
    <property type="entry name" value="PDC2_MCP_like"/>
    <property type="match status" value="1"/>
</dbReference>
<dbReference type="PRINTS" id="PR00260">
    <property type="entry name" value="CHEMTRNSDUCR"/>
</dbReference>
<dbReference type="Gene3D" id="1.10.287.950">
    <property type="entry name" value="Methyl-accepting chemotaxis protein"/>
    <property type="match status" value="1"/>
</dbReference>
<feature type="transmembrane region" description="Helical" evidence="5">
    <location>
        <begin position="283"/>
        <end position="302"/>
    </location>
</feature>
<dbReference type="SMART" id="SM00283">
    <property type="entry name" value="MA"/>
    <property type="match status" value="1"/>
</dbReference>
<dbReference type="Pfam" id="PF08269">
    <property type="entry name" value="dCache_2"/>
    <property type="match status" value="1"/>
</dbReference>
<dbReference type="SUPFAM" id="SSF158472">
    <property type="entry name" value="HAMP domain-like"/>
    <property type="match status" value="1"/>
</dbReference>
<dbReference type="SMART" id="SM00304">
    <property type="entry name" value="HAMP"/>
    <property type="match status" value="2"/>
</dbReference>
<dbReference type="Pfam" id="PF00015">
    <property type="entry name" value="MCPsignal"/>
    <property type="match status" value="1"/>
</dbReference>
<evidence type="ECO:0000313" key="10">
    <source>
        <dbReference type="Proteomes" id="UP001208131"/>
    </source>
</evidence>
<dbReference type="InterPro" id="IPR004010">
    <property type="entry name" value="Double_Cache_2"/>
</dbReference>
<dbReference type="SUPFAM" id="SSF58104">
    <property type="entry name" value="Methyl-accepting chemotaxis protein (MCP) signaling domain"/>
    <property type="match status" value="1"/>
</dbReference>
<keyword evidence="5" id="KW-0472">Membrane</keyword>
<dbReference type="InterPro" id="IPR004089">
    <property type="entry name" value="MCPsignal_dom"/>
</dbReference>
<keyword evidence="10" id="KW-1185">Reference proteome</keyword>
<feature type="domain" description="HAMP" evidence="8">
    <location>
        <begin position="303"/>
        <end position="356"/>
    </location>
</feature>
<protein>
    <submittedName>
        <fullName evidence="9">Methyl-accepting chemotaxis protein</fullName>
    </submittedName>
</protein>
<feature type="compositionally biased region" description="Acidic residues" evidence="4">
    <location>
        <begin position="667"/>
        <end position="701"/>
    </location>
</feature>
<comment type="caution">
    <text evidence="9">The sequence shown here is derived from an EMBL/GenBank/DDBJ whole genome shotgun (WGS) entry which is preliminary data.</text>
</comment>
<gene>
    <name evidence="9" type="ORF">OCV57_04635</name>
</gene>
<dbReference type="EMBL" id="JAOQJZ010000003">
    <property type="protein sequence ID" value="MCU6705213.1"/>
    <property type="molecule type" value="Genomic_DNA"/>
</dbReference>
<accession>A0AAE3IJK9</accession>
<keyword evidence="3" id="KW-0807">Transducer</keyword>
<evidence type="ECO:0000256" key="1">
    <source>
        <dbReference type="ARBA" id="ARBA00022500"/>
    </source>
</evidence>
<comment type="similarity">
    <text evidence="2">Belongs to the methyl-accepting chemotaxis (MCP) protein family.</text>
</comment>
<feature type="domain" description="HAMP" evidence="8">
    <location>
        <begin position="358"/>
        <end position="401"/>
    </location>
</feature>
<evidence type="ECO:0000259" key="7">
    <source>
        <dbReference type="PROSITE" id="PS50192"/>
    </source>
</evidence>
<proteinExistence type="inferred from homology"/>
<evidence type="ECO:0000256" key="5">
    <source>
        <dbReference type="SAM" id="Phobius"/>
    </source>
</evidence>
<reference evidence="9 10" key="1">
    <citation type="journal article" date="2021" name="ISME Commun">
        <title>Automated analysis of genomic sequences facilitates high-throughput and comprehensive description of bacteria.</title>
        <authorList>
            <person name="Hitch T.C.A."/>
        </authorList>
    </citation>
    <scope>NUCLEOTIDE SEQUENCE [LARGE SCALE GENOMIC DNA]</scope>
    <source>
        <strain evidence="9 10">Sanger_31</strain>
    </source>
</reference>
<dbReference type="CDD" id="cd11386">
    <property type="entry name" value="MCP_signal"/>
    <property type="match status" value="1"/>
</dbReference>
<dbReference type="PROSITE" id="PS50885">
    <property type="entry name" value="HAMP"/>
    <property type="match status" value="2"/>
</dbReference>
<evidence type="ECO:0000256" key="4">
    <source>
        <dbReference type="SAM" id="MobiDB-lite"/>
    </source>
</evidence>
<dbReference type="Pfam" id="PF18947">
    <property type="entry name" value="HAMP_2"/>
    <property type="match status" value="1"/>
</dbReference>
<keyword evidence="5" id="KW-1133">Transmembrane helix</keyword>
<dbReference type="InterPro" id="IPR000727">
    <property type="entry name" value="T_SNARE_dom"/>
</dbReference>
<dbReference type="Gene3D" id="6.10.340.10">
    <property type="match status" value="1"/>
</dbReference>
<evidence type="ECO:0000259" key="6">
    <source>
        <dbReference type="PROSITE" id="PS50111"/>
    </source>
</evidence>
<feature type="region of interest" description="Disordered" evidence="4">
    <location>
        <begin position="651"/>
        <end position="701"/>
    </location>
</feature>
<evidence type="ECO:0000259" key="8">
    <source>
        <dbReference type="PROSITE" id="PS50885"/>
    </source>
</evidence>
<dbReference type="PANTHER" id="PTHR43531:SF11">
    <property type="entry name" value="METHYL-ACCEPTING CHEMOTAXIS PROTEIN 3"/>
    <property type="match status" value="1"/>
</dbReference>
<dbReference type="GO" id="GO:0007165">
    <property type="term" value="P:signal transduction"/>
    <property type="evidence" value="ECO:0007669"/>
    <property type="project" value="UniProtKB-KW"/>
</dbReference>
<sequence>MKTLRSKLLLAMLSIALIITVLLSLVSVYFINVSAKDTLKSTAEPLAVQAAKNFDSTISSYTNNIVSTVKSDSFLGAKTDADRLKAVKSGFADNTGFYLNFTVYDGNGIVLATDNEMVSSSVEKEHIISACERSSAYITDIYTFGGKNYFSILASTKSGNTEQKVACITIQSDMLVNALNEYTFGKSGYVYLVGKDGEILLHKDTDQIGKNALEIGKKDEEYTEVTNAVEKILANNSGTTEYKFKDNNYIVGYYGSSYFDGTVVMVTNVADFTTASSSALTNIIVMGVVLMCLTVLFSLLFAKRITKPIISTTNRLRSLAQGNLTDPVDVWYSKDELGVLSNSLEETIVCLRQYINLITVALTQISEGNLCHRMEGTFKGDFYKIKSTFNEILDSLSDTFASINMSAEQVNSGAVQVSNIAQSVSQGSTQQASAIEELSATLSDVSKQITQNSEDSKNAYNIVLKNTEAVDNCNSDMGNMVNAMNAIHTASDEISKIIKVIDEIAFQTNILALNAAVEAAREGSKGFGVVADEVRRLASRSAEAAKQTASLIENQSAAVSKGSKIAEETADSLNNIVSNSNTIKDLVKNISDASEAQAEAIVQVNTGVDQISAVVSANTSTAVGSASASEELSSQSLILKNMIARFKLSENSEKDKKEHQTSRFTYIDDEPESEATPEETQQDITPSDEADIEDFSTSDKY</sequence>
<dbReference type="GO" id="GO:0006935">
    <property type="term" value="P:chemotaxis"/>
    <property type="evidence" value="ECO:0007669"/>
    <property type="project" value="UniProtKB-KW"/>
</dbReference>
<dbReference type="RefSeq" id="WP_267300608.1">
    <property type="nucleotide sequence ID" value="NZ_JAOQJZ010000003.1"/>
</dbReference>
<dbReference type="PANTHER" id="PTHR43531">
    <property type="entry name" value="PROTEIN ICFG"/>
    <property type="match status" value="1"/>
</dbReference>
<dbReference type="Gene3D" id="3.30.450.20">
    <property type="entry name" value="PAS domain"/>
    <property type="match status" value="1"/>
</dbReference>
<evidence type="ECO:0000256" key="2">
    <source>
        <dbReference type="ARBA" id="ARBA00029447"/>
    </source>
</evidence>